<feature type="transmembrane region" description="Helical" evidence="5">
    <location>
        <begin position="156"/>
        <end position="174"/>
    </location>
</feature>
<protein>
    <submittedName>
        <fullName evidence="7">O-antigen ligase family protein</fullName>
    </submittedName>
</protein>
<organism evidence="7 8">
    <name type="scientific">Eiseniibacteriota bacterium</name>
    <dbReference type="NCBI Taxonomy" id="2212470"/>
    <lineage>
        <taxon>Bacteria</taxon>
        <taxon>Candidatus Eiseniibacteriota</taxon>
    </lineage>
</organism>
<sequence length="417" mass="44239">MHGPRSAAMSSAIERSAALSFLLLAAALPWSIAPMSIAVALCGALTLAAWWLPGGVRWVRTPLDLPALGWIAALIVATVASQDPSGSTGRITKGLLLAIVPVAAYHARDPKLARRAVVLLLASAAIATIYALAKFVAQGGAFPVRVRGAVGHPLTYGGQAMLLATVAAAILLRVRDRRWRVAALALLALLAPALLGSYTRSAWIGTLVAFGVLLGFTRARWLAGLAALVVVLLLVLPHGYRERALSAFDPSNPWNVERVHLWTAGWRIFQAHPITGVGLQDLHPWIERYRPPGPHEQHGHLHSIYVQIGASMGVVGLAAFAWLVIGLYRTAGFGLRPDVRAARARATMPAEAAGPVDADGMGLALRLAAVAALTGFLAAGLFEWNFGDEELLDLLFTLVGVAYAASGWGREWPGARR</sequence>
<dbReference type="Pfam" id="PF04932">
    <property type="entry name" value="Wzy_C"/>
    <property type="match status" value="1"/>
</dbReference>
<comment type="caution">
    <text evidence="7">The sequence shown here is derived from an EMBL/GenBank/DDBJ whole genome shotgun (WGS) entry which is preliminary data.</text>
</comment>
<dbReference type="PANTHER" id="PTHR37422:SF13">
    <property type="entry name" value="LIPOPOLYSACCHARIDE BIOSYNTHESIS PROTEIN PA4999-RELATED"/>
    <property type="match status" value="1"/>
</dbReference>
<feature type="domain" description="O-antigen ligase-related" evidence="6">
    <location>
        <begin position="186"/>
        <end position="321"/>
    </location>
</feature>
<evidence type="ECO:0000256" key="4">
    <source>
        <dbReference type="ARBA" id="ARBA00023136"/>
    </source>
</evidence>
<name>A0A538TKJ8_UNCEI</name>
<feature type="transmembrane region" description="Helical" evidence="5">
    <location>
        <begin position="391"/>
        <end position="409"/>
    </location>
</feature>
<dbReference type="GO" id="GO:0016020">
    <property type="term" value="C:membrane"/>
    <property type="evidence" value="ECO:0007669"/>
    <property type="project" value="UniProtKB-SubCell"/>
</dbReference>
<feature type="transmembrane region" description="Helical" evidence="5">
    <location>
        <begin position="363"/>
        <end position="384"/>
    </location>
</feature>
<keyword evidence="2 5" id="KW-0812">Transmembrane</keyword>
<keyword evidence="3 5" id="KW-1133">Transmembrane helix</keyword>
<feature type="transmembrane region" description="Helical" evidence="5">
    <location>
        <begin position="116"/>
        <end position="136"/>
    </location>
</feature>
<evidence type="ECO:0000256" key="5">
    <source>
        <dbReference type="SAM" id="Phobius"/>
    </source>
</evidence>
<keyword evidence="7" id="KW-0436">Ligase</keyword>
<evidence type="ECO:0000256" key="1">
    <source>
        <dbReference type="ARBA" id="ARBA00004141"/>
    </source>
</evidence>
<dbReference type="AlphaFoldDB" id="A0A538TKJ8"/>
<comment type="subcellular location">
    <subcellularLocation>
        <location evidence="1">Membrane</location>
        <topology evidence="1">Multi-pass membrane protein</topology>
    </subcellularLocation>
</comment>
<evidence type="ECO:0000256" key="3">
    <source>
        <dbReference type="ARBA" id="ARBA00022989"/>
    </source>
</evidence>
<reference evidence="7 8" key="1">
    <citation type="journal article" date="2019" name="Nat. Microbiol.">
        <title>Mediterranean grassland soil C-N compound turnover is dependent on rainfall and depth, and is mediated by genomically divergent microorganisms.</title>
        <authorList>
            <person name="Diamond S."/>
            <person name="Andeer P.F."/>
            <person name="Li Z."/>
            <person name="Crits-Christoph A."/>
            <person name="Burstein D."/>
            <person name="Anantharaman K."/>
            <person name="Lane K.R."/>
            <person name="Thomas B.C."/>
            <person name="Pan C."/>
            <person name="Northen T.R."/>
            <person name="Banfield J.F."/>
        </authorList>
    </citation>
    <scope>NUCLEOTIDE SEQUENCE [LARGE SCALE GENOMIC DNA]</scope>
    <source>
        <strain evidence="7">WS_9</strain>
    </source>
</reference>
<dbReference type="PANTHER" id="PTHR37422">
    <property type="entry name" value="TEICHURONIC ACID BIOSYNTHESIS PROTEIN TUAE"/>
    <property type="match status" value="1"/>
</dbReference>
<proteinExistence type="predicted"/>
<accession>A0A538TKJ8</accession>
<dbReference type="EMBL" id="VBOZ01000026">
    <property type="protein sequence ID" value="TMQ64141.1"/>
    <property type="molecule type" value="Genomic_DNA"/>
</dbReference>
<dbReference type="InterPro" id="IPR051533">
    <property type="entry name" value="WaaL-like"/>
</dbReference>
<evidence type="ECO:0000256" key="2">
    <source>
        <dbReference type="ARBA" id="ARBA00022692"/>
    </source>
</evidence>
<evidence type="ECO:0000313" key="7">
    <source>
        <dbReference type="EMBL" id="TMQ64141.1"/>
    </source>
</evidence>
<evidence type="ECO:0000313" key="8">
    <source>
        <dbReference type="Proteomes" id="UP000317691"/>
    </source>
</evidence>
<keyword evidence="4 5" id="KW-0472">Membrane</keyword>
<dbReference type="InterPro" id="IPR007016">
    <property type="entry name" value="O-antigen_ligase-rel_domated"/>
</dbReference>
<feature type="transmembrane region" description="Helical" evidence="5">
    <location>
        <begin position="219"/>
        <end position="236"/>
    </location>
</feature>
<feature type="transmembrane region" description="Helical" evidence="5">
    <location>
        <begin position="304"/>
        <end position="328"/>
    </location>
</feature>
<dbReference type="GO" id="GO:0016874">
    <property type="term" value="F:ligase activity"/>
    <property type="evidence" value="ECO:0007669"/>
    <property type="project" value="UniProtKB-KW"/>
</dbReference>
<dbReference type="Proteomes" id="UP000317691">
    <property type="component" value="Unassembled WGS sequence"/>
</dbReference>
<gene>
    <name evidence="7" type="ORF">E6K79_08295</name>
</gene>
<feature type="transmembrane region" description="Helical" evidence="5">
    <location>
        <begin position="181"/>
        <end position="199"/>
    </location>
</feature>
<evidence type="ECO:0000259" key="6">
    <source>
        <dbReference type="Pfam" id="PF04932"/>
    </source>
</evidence>